<dbReference type="Pfam" id="PF10688">
    <property type="entry name" value="Imp-YgjV"/>
    <property type="match status" value="1"/>
</dbReference>
<dbReference type="EMBL" id="JAJAQI010000028">
    <property type="protein sequence ID" value="MCB4823606.1"/>
    <property type="molecule type" value="Genomic_DNA"/>
</dbReference>
<dbReference type="Proteomes" id="UP001139311">
    <property type="component" value="Unassembled WGS sequence"/>
</dbReference>
<dbReference type="InterPro" id="IPR019629">
    <property type="entry name" value="Uncharacterised_HI1736/YgjV"/>
</dbReference>
<keyword evidence="3" id="KW-1185">Reference proteome</keyword>
<sequence length="192" mass="20531">MTPFLAETFGYVGSLACCLWSFARTRRSMLLVQMIGSACFLLHWVLQGQGTAATMTGLLLCIAALSLFLEGPPDSARLGLIQRLYVAALIPVVLLTAATWSGAASFFAAIGTALGCYGRWQTDPGRHRAILLASSMPWLLHSILVGSVPGVCTDLFGLGRGTWLKWQQRRRDAGRLGVGTGFRGMAAPADVT</sequence>
<gene>
    <name evidence="2" type="ORF">LHA35_17895</name>
</gene>
<dbReference type="RefSeq" id="WP_226610518.1">
    <property type="nucleotide sequence ID" value="NZ_JAJAQI010000028.1"/>
</dbReference>
<protein>
    <submittedName>
        <fullName evidence="2">YgjV family protein</fullName>
    </submittedName>
</protein>
<accession>A0A9X1IG73</accession>
<name>A0A9X1IG73_9PROT</name>
<evidence type="ECO:0000256" key="1">
    <source>
        <dbReference type="SAM" id="Phobius"/>
    </source>
</evidence>
<evidence type="ECO:0000313" key="3">
    <source>
        <dbReference type="Proteomes" id="UP001139311"/>
    </source>
</evidence>
<proteinExistence type="predicted"/>
<reference evidence="2" key="1">
    <citation type="submission" date="2021-10" db="EMBL/GenBank/DDBJ databases">
        <title>Roseicella aerolatum sp. nov., isolated from aerosols of e-waste dismantling site.</title>
        <authorList>
            <person name="Qin T."/>
        </authorList>
    </citation>
    <scope>NUCLEOTIDE SEQUENCE</scope>
    <source>
        <strain evidence="2">GB24</strain>
    </source>
</reference>
<feature type="transmembrane region" description="Helical" evidence="1">
    <location>
        <begin position="84"/>
        <end position="110"/>
    </location>
</feature>
<keyword evidence="1" id="KW-0812">Transmembrane</keyword>
<feature type="transmembrane region" description="Helical" evidence="1">
    <location>
        <begin position="6"/>
        <end position="23"/>
    </location>
</feature>
<feature type="transmembrane region" description="Helical" evidence="1">
    <location>
        <begin position="30"/>
        <end position="46"/>
    </location>
</feature>
<keyword evidence="1" id="KW-1133">Transmembrane helix</keyword>
<evidence type="ECO:0000313" key="2">
    <source>
        <dbReference type="EMBL" id="MCB4823606.1"/>
    </source>
</evidence>
<feature type="transmembrane region" description="Helical" evidence="1">
    <location>
        <begin position="138"/>
        <end position="159"/>
    </location>
</feature>
<comment type="caution">
    <text evidence="2">The sequence shown here is derived from an EMBL/GenBank/DDBJ whole genome shotgun (WGS) entry which is preliminary data.</text>
</comment>
<keyword evidence="1" id="KW-0472">Membrane</keyword>
<organism evidence="2 3">
    <name type="scientific">Roseicella aerolata</name>
    <dbReference type="NCBI Taxonomy" id="2883479"/>
    <lineage>
        <taxon>Bacteria</taxon>
        <taxon>Pseudomonadati</taxon>
        <taxon>Pseudomonadota</taxon>
        <taxon>Alphaproteobacteria</taxon>
        <taxon>Acetobacterales</taxon>
        <taxon>Roseomonadaceae</taxon>
        <taxon>Roseicella</taxon>
    </lineage>
</organism>
<dbReference type="AlphaFoldDB" id="A0A9X1IG73"/>
<feature type="transmembrane region" description="Helical" evidence="1">
    <location>
        <begin position="52"/>
        <end position="72"/>
    </location>
</feature>